<dbReference type="PROSITE" id="PS51186">
    <property type="entry name" value="GNAT"/>
    <property type="match status" value="1"/>
</dbReference>
<name>A0A939DJY0_9GAMM</name>
<dbReference type="SUPFAM" id="SSF55729">
    <property type="entry name" value="Acyl-CoA N-acyltransferases (Nat)"/>
    <property type="match status" value="1"/>
</dbReference>
<dbReference type="Pfam" id="PF13673">
    <property type="entry name" value="Acetyltransf_10"/>
    <property type="match status" value="1"/>
</dbReference>
<comment type="caution">
    <text evidence="4">The sequence shown here is derived from an EMBL/GenBank/DDBJ whole genome shotgun (WGS) entry which is preliminary data.</text>
</comment>
<evidence type="ECO:0000256" key="2">
    <source>
        <dbReference type="ARBA" id="ARBA00023315"/>
    </source>
</evidence>
<reference evidence="4" key="1">
    <citation type="submission" date="2021-02" db="EMBL/GenBank/DDBJ databases">
        <title>PHA producing bacteria isolated from coastal sediment in Guangdong, Shenzhen.</title>
        <authorList>
            <person name="Zheng W."/>
            <person name="Yu S."/>
            <person name="Huang Y."/>
        </authorList>
    </citation>
    <scope>NUCLEOTIDE SEQUENCE</scope>
    <source>
        <strain evidence="4">TN14-10</strain>
    </source>
</reference>
<keyword evidence="5" id="KW-1185">Reference proteome</keyword>
<evidence type="ECO:0000259" key="3">
    <source>
        <dbReference type="PROSITE" id="PS51186"/>
    </source>
</evidence>
<organism evidence="4 5">
    <name type="scientific">Parahaliea mediterranea</name>
    <dbReference type="NCBI Taxonomy" id="651086"/>
    <lineage>
        <taxon>Bacteria</taxon>
        <taxon>Pseudomonadati</taxon>
        <taxon>Pseudomonadota</taxon>
        <taxon>Gammaproteobacteria</taxon>
        <taxon>Cellvibrionales</taxon>
        <taxon>Halieaceae</taxon>
        <taxon>Parahaliea</taxon>
    </lineage>
</organism>
<dbReference type="PANTHER" id="PTHR43877">
    <property type="entry name" value="AMINOALKYLPHOSPHONATE N-ACETYLTRANSFERASE-RELATED-RELATED"/>
    <property type="match status" value="1"/>
</dbReference>
<dbReference type="InterPro" id="IPR057691">
    <property type="entry name" value="DUF7931"/>
</dbReference>
<dbReference type="Proteomes" id="UP000664303">
    <property type="component" value="Unassembled WGS sequence"/>
</dbReference>
<dbReference type="CDD" id="cd04301">
    <property type="entry name" value="NAT_SF"/>
    <property type="match status" value="1"/>
</dbReference>
<keyword evidence="2" id="KW-0012">Acyltransferase</keyword>
<dbReference type="Gene3D" id="3.40.630.30">
    <property type="match status" value="1"/>
</dbReference>
<dbReference type="InterPro" id="IPR016181">
    <property type="entry name" value="Acyl_CoA_acyltransferase"/>
</dbReference>
<dbReference type="InterPro" id="IPR000182">
    <property type="entry name" value="GNAT_dom"/>
</dbReference>
<sequence length="316" mass="35488">MSNSAQQVDVREVAWVEAGDSLRALREQVFIVEQGVPREIEWDGRDDQCRHVMARVDGEPAGCARLMPGGKVGRMAVLARYRGRGIGAALLDGIIAVARAQGYDRLFLHAQQHAAPFYRRAGFEPRGATFEEAGIPHVSMHLDLDMDAPSLELEATGDSFLGGVAYPSPFNRLTLTLAESASRYLYILSPSLDFRVFDNSALEEAITALARRSRQTEIRILIADPRPLVQRGHRLLNLARRLPSKVQLRALAEHPEWRGETLVIRDRDGVLYKPGDSDKEGFYEPDSRASTQRHLELFQELWRQGTQGPELRRLNL</sequence>
<gene>
    <name evidence="4" type="ORF">JYP50_19560</name>
</gene>
<protein>
    <submittedName>
        <fullName evidence="4">GNAT family N-acetyltransferase</fullName>
    </submittedName>
</protein>
<evidence type="ECO:0000313" key="4">
    <source>
        <dbReference type="EMBL" id="MBN7798807.1"/>
    </source>
</evidence>
<evidence type="ECO:0000256" key="1">
    <source>
        <dbReference type="ARBA" id="ARBA00022679"/>
    </source>
</evidence>
<accession>A0A939DJY0</accession>
<evidence type="ECO:0000313" key="5">
    <source>
        <dbReference type="Proteomes" id="UP000664303"/>
    </source>
</evidence>
<dbReference type="AlphaFoldDB" id="A0A939DJY0"/>
<dbReference type="GO" id="GO:0016747">
    <property type="term" value="F:acyltransferase activity, transferring groups other than amino-acyl groups"/>
    <property type="evidence" value="ECO:0007669"/>
    <property type="project" value="InterPro"/>
</dbReference>
<dbReference type="RefSeq" id="WP_206562257.1">
    <property type="nucleotide sequence ID" value="NZ_JAFKCZ010000019.1"/>
</dbReference>
<dbReference type="InterPro" id="IPR050832">
    <property type="entry name" value="Bact_Acetyltransf"/>
</dbReference>
<keyword evidence="1" id="KW-0808">Transferase</keyword>
<dbReference type="EMBL" id="JAFKCZ010000019">
    <property type="protein sequence ID" value="MBN7798807.1"/>
    <property type="molecule type" value="Genomic_DNA"/>
</dbReference>
<feature type="domain" description="N-acetyltransferase" evidence="3">
    <location>
        <begin position="8"/>
        <end position="145"/>
    </location>
</feature>
<proteinExistence type="predicted"/>
<dbReference type="Pfam" id="PF25559">
    <property type="entry name" value="DUF7931"/>
    <property type="match status" value="1"/>
</dbReference>